<dbReference type="InterPro" id="IPR006677">
    <property type="entry name" value="tRNA_intron_Endonuc_cat-like"/>
</dbReference>
<dbReference type="GO" id="GO:0000213">
    <property type="term" value="F:tRNA-intron lyase activity"/>
    <property type="evidence" value="ECO:0007669"/>
    <property type="project" value="UniProtKB-UniRule"/>
</dbReference>
<feature type="region of interest" description="Disordered" evidence="7">
    <location>
        <begin position="128"/>
        <end position="162"/>
    </location>
</feature>
<dbReference type="OrthoDB" id="48041at2759"/>
<dbReference type="PIRSF" id="PIRSF017250">
    <property type="entry name" value="tRNA_splic_SEN34"/>
    <property type="match status" value="1"/>
</dbReference>
<dbReference type="InterPro" id="IPR011856">
    <property type="entry name" value="tRNA_endonuc-like_dom_sf"/>
</dbReference>
<dbReference type="Proteomes" id="UP000594364">
    <property type="component" value="Chromosome 4"/>
</dbReference>
<feature type="active site" evidence="6">
    <location>
        <position position="274"/>
    </location>
</feature>
<sequence length="303" mass="33281">MHGALYDRLGRMSLAADGPKGLELVRISNIAGRYLVFDPDAVARLRRRDNTNGTLVGTTPQQPTQNVFLGLPIELRPEEVCALLRRNSAYVVDSVDAHNTSLRSDSSAASRGHFIKYLRGSKQAAHYTLSKRSAQKGRGAATYERSSEDVVRSRSSRSGDEHIASAGINRVQHDKQNINVGHLAVTTVSSATLLASAGILQFDRTPARDALCGFLQSHGHYMTPGLRFGAQYSVYPGDPLRFHAHFMANEYYWDEQIPILDIVGGGRLATAVKKAFLIGGRDTTSETYDPDSIRTYSIEWAAM</sequence>
<dbReference type="GO" id="GO:0000379">
    <property type="term" value="P:tRNA-type intron splice site recognition and cleavage"/>
    <property type="evidence" value="ECO:0007669"/>
    <property type="project" value="UniProtKB-UniRule"/>
</dbReference>
<dbReference type="EC" id="4.6.1.16" evidence="5"/>
<dbReference type="Pfam" id="PF01974">
    <property type="entry name" value="tRNA_int_endo"/>
    <property type="match status" value="1"/>
</dbReference>
<keyword evidence="2 5" id="KW-0819">tRNA processing</keyword>
<dbReference type="CDD" id="cd22363">
    <property type="entry name" value="tRNA-intron_lyase_C"/>
    <property type="match status" value="1"/>
</dbReference>
<evidence type="ECO:0000313" key="10">
    <source>
        <dbReference type="EMBL" id="QPH04553.1"/>
    </source>
</evidence>
<feature type="compositionally biased region" description="Basic and acidic residues" evidence="7">
    <location>
        <begin position="145"/>
        <end position="162"/>
    </location>
</feature>
<evidence type="ECO:0000259" key="8">
    <source>
        <dbReference type="Pfam" id="PF01974"/>
    </source>
</evidence>
<evidence type="ECO:0000313" key="11">
    <source>
        <dbReference type="Proteomes" id="UP000594364"/>
    </source>
</evidence>
<feature type="active site" evidence="6">
    <location>
        <position position="235"/>
    </location>
</feature>
<comment type="function">
    <text evidence="4">Constitutes one of the two catalytic subunit of the tRNA-splicing endonuclease complex, a complex responsible for identification and cleavage of the splice sites in pre-tRNA. It cleaves pre-tRNA at the 5'- and 3'-splice sites to release the intron. The products are an intron and two tRNA half-molecules bearing 2',3'-cyclic phosphate and 5'-OH termini. There are no conserved sequences at the splice sites, but the intron is invariably located at the same site in the gene, placing the splice sites an invariant distance from the constant structural features of the tRNA body. It probably carries the active site for 3'-splice site cleavage.</text>
</comment>
<dbReference type="PANTHER" id="PTHR13070:SF0">
    <property type="entry name" value="TRNA-SPLICING ENDONUCLEASE SUBUNIT SEN34"/>
    <property type="match status" value="1"/>
</dbReference>
<name>A0A7S9KUC0_EPIFF</name>
<evidence type="ECO:0000256" key="1">
    <source>
        <dbReference type="ARBA" id="ARBA00008078"/>
    </source>
</evidence>
<keyword evidence="11" id="KW-1185">Reference proteome</keyword>
<dbReference type="FunFam" id="3.40.1350.10:FF:000008">
    <property type="entry name" value="tRNA-splicing endonuclease subunit Sen34"/>
    <property type="match status" value="1"/>
</dbReference>
<proteinExistence type="inferred from homology"/>
<dbReference type="AlphaFoldDB" id="A0A7S9KUC0"/>
<dbReference type="EMBL" id="CP031388">
    <property type="protein sequence ID" value="QPH04553.1"/>
    <property type="molecule type" value="Genomic_DNA"/>
</dbReference>
<dbReference type="InterPro" id="IPR036167">
    <property type="entry name" value="tRNA_intron_Endo_cat-like_sf"/>
</dbReference>
<dbReference type="Pfam" id="PF26577">
    <property type="entry name" value="TSEN34_N"/>
    <property type="match status" value="1"/>
</dbReference>
<evidence type="ECO:0000256" key="6">
    <source>
        <dbReference type="PIRSR" id="PIRSR017250-50"/>
    </source>
</evidence>
<dbReference type="SUPFAM" id="SSF53032">
    <property type="entry name" value="tRNA-intron endonuclease catalytic domain-like"/>
    <property type="match status" value="1"/>
</dbReference>
<organism evidence="10 11">
    <name type="scientific">Epichloe festucae (strain Fl1)</name>
    <dbReference type="NCBI Taxonomy" id="877507"/>
    <lineage>
        <taxon>Eukaryota</taxon>
        <taxon>Fungi</taxon>
        <taxon>Dikarya</taxon>
        <taxon>Ascomycota</taxon>
        <taxon>Pezizomycotina</taxon>
        <taxon>Sordariomycetes</taxon>
        <taxon>Hypocreomycetidae</taxon>
        <taxon>Hypocreales</taxon>
        <taxon>Clavicipitaceae</taxon>
        <taxon>Epichloe</taxon>
    </lineage>
</organism>
<evidence type="ECO:0000256" key="5">
    <source>
        <dbReference type="PIRNR" id="PIRNR017250"/>
    </source>
</evidence>
<dbReference type="GO" id="GO:0000214">
    <property type="term" value="C:tRNA-intron endonuclease complex"/>
    <property type="evidence" value="ECO:0007669"/>
    <property type="project" value="UniProtKB-UniRule"/>
</dbReference>
<evidence type="ECO:0000256" key="7">
    <source>
        <dbReference type="SAM" id="MobiDB-lite"/>
    </source>
</evidence>
<dbReference type="GO" id="GO:0003676">
    <property type="term" value="F:nucleic acid binding"/>
    <property type="evidence" value="ECO:0007669"/>
    <property type="project" value="InterPro"/>
</dbReference>
<dbReference type="InterPro" id="IPR016690">
    <property type="entry name" value="TSEN34"/>
</dbReference>
<evidence type="ECO:0000256" key="3">
    <source>
        <dbReference type="ARBA" id="ARBA00023239"/>
    </source>
</evidence>
<evidence type="ECO:0000256" key="4">
    <source>
        <dbReference type="ARBA" id="ARBA00059865"/>
    </source>
</evidence>
<evidence type="ECO:0000259" key="9">
    <source>
        <dbReference type="Pfam" id="PF26577"/>
    </source>
</evidence>
<dbReference type="SMR" id="A0A7S9KUC0"/>
<comment type="similarity">
    <text evidence="1 5">Belongs to the tRNA-intron endonuclease family.</text>
</comment>
<dbReference type="Gene3D" id="3.40.1350.10">
    <property type="match status" value="1"/>
</dbReference>
<feature type="active site" evidence="6">
    <location>
        <position position="243"/>
    </location>
</feature>
<feature type="domain" description="tRNA intron endonuclease catalytic" evidence="8">
    <location>
        <begin position="215"/>
        <end position="284"/>
    </location>
</feature>
<reference evidence="10 11" key="1">
    <citation type="journal article" date="2018" name="PLoS Genet.">
        <title>Repeat elements organise 3D genome structure and mediate transcription in the filamentous fungus Epichloe festucae.</title>
        <authorList>
            <person name="Winter D.J."/>
            <person name="Ganley A.R.D."/>
            <person name="Young C.A."/>
            <person name="Liachko I."/>
            <person name="Schardl C.L."/>
            <person name="Dupont P.Y."/>
            <person name="Berry D."/>
            <person name="Ram A."/>
            <person name="Scott B."/>
            <person name="Cox M.P."/>
        </authorList>
    </citation>
    <scope>NUCLEOTIDE SEQUENCE [LARGE SCALE GENOMIC DNA]</scope>
    <source>
        <strain evidence="10 11">Fl1</strain>
    </source>
</reference>
<accession>A0A7S9KUC0</accession>
<evidence type="ECO:0000256" key="2">
    <source>
        <dbReference type="ARBA" id="ARBA00022694"/>
    </source>
</evidence>
<keyword evidence="3 5" id="KW-0456">Lyase</keyword>
<gene>
    <name evidence="10" type="ORF">C2857_001658</name>
</gene>
<protein>
    <recommendedName>
        <fullName evidence="5">tRNA-splicing endonuclease subunit Sen34</fullName>
        <ecNumber evidence="5">4.6.1.16</ecNumber>
    </recommendedName>
</protein>
<dbReference type="InterPro" id="IPR059049">
    <property type="entry name" value="TSEN34_N"/>
</dbReference>
<dbReference type="PANTHER" id="PTHR13070">
    <property type="entry name" value="TRNA-SPLICING ENDONUCLEASE SUBUNIT SEN34-RELATED"/>
    <property type="match status" value="1"/>
</dbReference>
<feature type="domain" description="TSEN34 N-terminal" evidence="9">
    <location>
        <begin position="25"/>
        <end position="93"/>
    </location>
</feature>